<sequence length="224" mass="25824">MGYAETYLPAASKMTNRPIDAAIDESALIRQAKDDQDAFGQLYERYSQRIYQYIFYRTGSEADAEDLAAKTFMRAWQHIATYDDRGVPFSAWLYRIAHNLVANWHRDRSRRKIISLDDLSRWQVNEDGPEAVALLAEDRAALLTALRRLPAERQELLALKFVEHLSNAEIGAVMGRSEGAIKSLYHRTLLTLREELQQEMPTEQDRSRLRRLLGRLGDRGLGRE</sequence>
<dbReference type="AlphaFoldDB" id="A0A160T820"/>
<dbReference type="InterPro" id="IPR013249">
    <property type="entry name" value="RNA_pol_sigma70_r4_t2"/>
</dbReference>
<dbReference type="InterPro" id="IPR007627">
    <property type="entry name" value="RNA_pol_sigma70_r2"/>
</dbReference>
<organism evidence="7 8">
    <name type="scientific">Candidatus Promineifilum breve</name>
    <dbReference type="NCBI Taxonomy" id="1806508"/>
    <lineage>
        <taxon>Bacteria</taxon>
        <taxon>Bacillati</taxon>
        <taxon>Chloroflexota</taxon>
        <taxon>Ardenticatenia</taxon>
        <taxon>Candidatus Promineifilales</taxon>
        <taxon>Candidatus Promineifilaceae</taxon>
        <taxon>Candidatus Promineifilum</taxon>
    </lineage>
</organism>
<dbReference type="Gene3D" id="1.10.10.10">
    <property type="entry name" value="Winged helix-like DNA-binding domain superfamily/Winged helix DNA-binding domain"/>
    <property type="match status" value="1"/>
</dbReference>
<proteinExistence type="inferred from homology"/>
<accession>A0A160T820</accession>
<reference evidence="7" key="1">
    <citation type="submission" date="2016-01" db="EMBL/GenBank/DDBJ databases">
        <authorList>
            <person name="Mcilroy J.S."/>
            <person name="Karst M S."/>
            <person name="Albertsen M."/>
        </authorList>
    </citation>
    <scope>NUCLEOTIDE SEQUENCE</scope>
    <source>
        <strain evidence="7">Cfx-K</strain>
    </source>
</reference>
<evidence type="ECO:0000256" key="4">
    <source>
        <dbReference type="ARBA" id="ARBA00023163"/>
    </source>
</evidence>
<keyword evidence="8" id="KW-1185">Reference proteome</keyword>
<dbReference type="NCBIfam" id="TIGR02937">
    <property type="entry name" value="sigma70-ECF"/>
    <property type="match status" value="1"/>
</dbReference>
<dbReference type="InterPro" id="IPR036388">
    <property type="entry name" value="WH-like_DNA-bd_sf"/>
</dbReference>
<dbReference type="InterPro" id="IPR039425">
    <property type="entry name" value="RNA_pol_sigma-70-like"/>
</dbReference>
<keyword evidence="2" id="KW-0805">Transcription regulation</keyword>
<feature type="domain" description="RNA polymerase sigma factor 70 region 4 type 2" evidence="6">
    <location>
        <begin position="140"/>
        <end position="191"/>
    </location>
</feature>
<dbReference type="PANTHER" id="PTHR43133:SF57">
    <property type="entry name" value="RNA POLYMERASE SIGMA-70 FACTOR"/>
    <property type="match status" value="1"/>
</dbReference>
<evidence type="ECO:0000259" key="6">
    <source>
        <dbReference type="Pfam" id="PF08281"/>
    </source>
</evidence>
<dbReference type="PANTHER" id="PTHR43133">
    <property type="entry name" value="RNA POLYMERASE ECF-TYPE SIGMA FACTO"/>
    <property type="match status" value="1"/>
</dbReference>
<feature type="domain" description="RNA polymerase sigma-70 region 2" evidence="5">
    <location>
        <begin position="42"/>
        <end position="111"/>
    </location>
</feature>
<gene>
    <name evidence="7" type="ORF">CFX0092_A3397</name>
</gene>
<dbReference type="SUPFAM" id="SSF88946">
    <property type="entry name" value="Sigma2 domain of RNA polymerase sigma factors"/>
    <property type="match status" value="1"/>
</dbReference>
<evidence type="ECO:0000259" key="5">
    <source>
        <dbReference type="Pfam" id="PF04542"/>
    </source>
</evidence>
<dbReference type="KEGG" id="pbf:CFX0092_A3397"/>
<evidence type="ECO:0000256" key="2">
    <source>
        <dbReference type="ARBA" id="ARBA00023015"/>
    </source>
</evidence>
<evidence type="ECO:0000256" key="1">
    <source>
        <dbReference type="ARBA" id="ARBA00010641"/>
    </source>
</evidence>
<evidence type="ECO:0000313" key="8">
    <source>
        <dbReference type="Proteomes" id="UP000215027"/>
    </source>
</evidence>
<dbReference type="GO" id="GO:0006352">
    <property type="term" value="P:DNA-templated transcription initiation"/>
    <property type="evidence" value="ECO:0007669"/>
    <property type="project" value="InterPro"/>
</dbReference>
<dbReference type="InterPro" id="IPR014284">
    <property type="entry name" value="RNA_pol_sigma-70_dom"/>
</dbReference>
<dbReference type="Pfam" id="PF04542">
    <property type="entry name" value="Sigma70_r2"/>
    <property type="match status" value="1"/>
</dbReference>
<evidence type="ECO:0000313" key="7">
    <source>
        <dbReference type="EMBL" id="CUS05275.2"/>
    </source>
</evidence>
<dbReference type="Proteomes" id="UP000215027">
    <property type="component" value="Chromosome I"/>
</dbReference>
<protein>
    <submittedName>
        <fullName evidence="7">RNA polymerase sigma-70 factor, ECF subfamily (Modular protein)</fullName>
    </submittedName>
</protein>
<keyword evidence="4" id="KW-0804">Transcription</keyword>
<comment type="similarity">
    <text evidence="1">Belongs to the sigma-70 factor family. ECF subfamily.</text>
</comment>
<evidence type="ECO:0000256" key="3">
    <source>
        <dbReference type="ARBA" id="ARBA00023082"/>
    </source>
</evidence>
<dbReference type="InterPro" id="IPR013325">
    <property type="entry name" value="RNA_pol_sigma_r2"/>
</dbReference>
<dbReference type="Gene3D" id="1.10.1740.10">
    <property type="match status" value="1"/>
</dbReference>
<dbReference type="SUPFAM" id="SSF88659">
    <property type="entry name" value="Sigma3 and sigma4 domains of RNA polymerase sigma factors"/>
    <property type="match status" value="1"/>
</dbReference>
<keyword evidence="3" id="KW-0731">Sigma factor</keyword>
<dbReference type="CDD" id="cd06171">
    <property type="entry name" value="Sigma70_r4"/>
    <property type="match status" value="1"/>
</dbReference>
<name>A0A160T820_9CHLR</name>
<dbReference type="InterPro" id="IPR013324">
    <property type="entry name" value="RNA_pol_sigma_r3/r4-like"/>
</dbReference>
<dbReference type="EMBL" id="LN890655">
    <property type="protein sequence ID" value="CUS05275.2"/>
    <property type="molecule type" value="Genomic_DNA"/>
</dbReference>
<dbReference type="GO" id="GO:0003677">
    <property type="term" value="F:DNA binding"/>
    <property type="evidence" value="ECO:0007669"/>
    <property type="project" value="InterPro"/>
</dbReference>
<dbReference type="GO" id="GO:0016987">
    <property type="term" value="F:sigma factor activity"/>
    <property type="evidence" value="ECO:0007669"/>
    <property type="project" value="UniProtKB-KW"/>
</dbReference>
<dbReference type="Pfam" id="PF08281">
    <property type="entry name" value="Sigma70_r4_2"/>
    <property type="match status" value="1"/>
</dbReference>